<comment type="caution">
    <text evidence="1">The sequence shown here is derived from an EMBL/GenBank/DDBJ whole genome shotgun (WGS) entry which is preliminary data.</text>
</comment>
<name>A0ABN0W1F9_9BACI</name>
<organism evidence="1 2">
    <name type="scientific">Bacillus carboniphilus</name>
    <dbReference type="NCBI Taxonomy" id="86663"/>
    <lineage>
        <taxon>Bacteria</taxon>
        <taxon>Bacillati</taxon>
        <taxon>Bacillota</taxon>
        <taxon>Bacilli</taxon>
        <taxon>Bacillales</taxon>
        <taxon>Bacillaceae</taxon>
        <taxon>Bacillus</taxon>
    </lineage>
</organism>
<proteinExistence type="predicted"/>
<sequence>MSTVMSADRIYFMLREIKSIAMEASLTGGMKKGSKTLATMYNRCLETLRENDPAISTLFEPLTEDASVDEIGVSAALLSRYMRPNQDHLEEDDY</sequence>
<evidence type="ECO:0000313" key="2">
    <source>
        <dbReference type="Proteomes" id="UP001500782"/>
    </source>
</evidence>
<dbReference type="EMBL" id="BAAADJ010000011">
    <property type="protein sequence ID" value="GAA0322677.1"/>
    <property type="molecule type" value="Genomic_DNA"/>
</dbReference>
<reference evidence="1 2" key="1">
    <citation type="journal article" date="2019" name="Int. J. Syst. Evol. Microbiol.">
        <title>The Global Catalogue of Microorganisms (GCM) 10K type strain sequencing project: providing services to taxonomists for standard genome sequencing and annotation.</title>
        <authorList>
            <consortium name="The Broad Institute Genomics Platform"/>
            <consortium name="The Broad Institute Genome Sequencing Center for Infectious Disease"/>
            <person name="Wu L."/>
            <person name="Ma J."/>
        </authorList>
    </citation>
    <scope>NUCLEOTIDE SEQUENCE [LARGE SCALE GENOMIC DNA]</scope>
    <source>
        <strain evidence="1 2">JCM 9731</strain>
    </source>
</reference>
<dbReference type="RefSeq" id="WP_343797153.1">
    <property type="nucleotide sequence ID" value="NZ_BAAADJ010000011.1"/>
</dbReference>
<dbReference type="Proteomes" id="UP001500782">
    <property type="component" value="Unassembled WGS sequence"/>
</dbReference>
<accession>A0ABN0W1F9</accession>
<keyword evidence="2" id="KW-1185">Reference proteome</keyword>
<evidence type="ECO:0000313" key="1">
    <source>
        <dbReference type="EMBL" id="GAA0322677.1"/>
    </source>
</evidence>
<protein>
    <submittedName>
        <fullName evidence="1">Uncharacterized protein</fullName>
    </submittedName>
</protein>
<gene>
    <name evidence="1" type="ORF">GCM10008967_11470</name>
</gene>